<dbReference type="RefSeq" id="WP_065035863.1">
    <property type="nucleotide sequence ID" value="NZ_LZLR01000110.1"/>
</dbReference>
<feature type="transmembrane region" description="Helical" evidence="1">
    <location>
        <begin position="54"/>
        <end position="78"/>
    </location>
</feature>
<dbReference type="OrthoDB" id="4753656at2"/>
<sequence>MSTAIDAHDQVEQCVAYNHDDFIAAVASINAIGCREDSGPVDLKPRWRLTEDEIVRAAMTIILVSLTALIGLSAGAILTMGY</sequence>
<evidence type="ECO:0000313" key="2">
    <source>
        <dbReference type="EMBL" id="OBK21451.1"/>
    </source>
</evidence>
<reference evidence="2 3" key="1">
    <citation type="submission" date="2016-06" db="EMBL/GenBank/DDBJ databases">
        <authorList>
            <person name="Kjaerup R.B."/>
            <person name="Dalgaard T.S."/>
            <person name="Juul-Madsen H.R."/>
        </authorList>
    </citation>
    <scope>NUCLEOTIDE SEQUENCE [LARGE SCALE GENOMIC DNA]</scope>
    <source>
        <strain evidence="2 3">1245335.1</strain>
    </source>
</reference>
<proteinExistence type="predicted"/>
<keyword evidence="1" id="KW-0472">Membrane</keyword>
<accession>A0A1A3NI25</accession>
<evidence type="ECO:0000256" key="1">
    <source>
        <dbReference type="SAM" id="Phobius"/>
    </source>
</evidence>
<keyword evidence="1" id="KW-1133">Transmembrane helix</keyword>
<gene>
    <name evidence="2" type="ORF">A5635_23420</name>
</gene>
<protein>
    <submittedName>
        <fullName evidence="2">Uncharacterized protein</fullName>
    </submittedName>
</protein>
<evidence type="ECO:0000313" key="3">
    <source>
        <dbReference type="Proteomes" id="UP000093819"/>
    </source>
</evidence>
<organism evidence="2 3">
    <name type="scientific">Mycobacterium asiaticum</name>
    <dbReference type="NCBI Taxonomy" id="1790"/>
    <lineage>
        <taxon>Bacteria</taxon>
        <taxon>Bacillati</taxon>
        <taxon>Actinomycetota</taxon>
        <taxon>Actinomycetes</taxon>
        <taxon>Mycobacteriales</taxon>
        <taxon>Mycobacteriaceae</taxon>
        <taxon>Mycobacterium</taxon>
    </lineage>
</organism>
<comment type="caution">
    <text evidence="2">The sequence shown here is derived from an EMBL/GenBank/DDBJ whole genome shotgun (WGS) entry which is preliminary data.</text>
</comment>
<dbReference type="Proteomes" id="UP000093819">
    <property type="component" value="Unassembled WGS sequence"/>
</dbReference>
<keyword evidence="1" id="KW-0812">Transmembrane</keyword>
<dbReference type="AlphaFoldDB" id="A0A1A3NI25"/>
<name>A0A1A3NI25_MYCAS</name>
<dbReference type="EMBL" id="LZLR01000110">
    <property type="protein sequence ID" value="OBK21451.1"/>
    <property type="molecule type" value="Genomic_DNA"/>
</dbReference>